<comment type="caution">
    <text evidence="1">The sequence shown here is derived from an EMBL/GenBank/DDBJ whole genome shotgun (WGS) entry which is preliminary data.</text>
</comment>
<protein>
    <submittedName>
        <fullName evidence="1">HipA-like protein</fullName>
    </submittedName>
</protein>
<proteinExistence type="predicted"/>
<evidence type="ECO:0000313" key="1">
    <source>
        <dbReference type="EMBL" id="MBD2183381.1"/>
    </source>
</evidence>
<reference evidence="1" key="2">
    <citation type="submission" date="2020-08" db="EMBL/GenBank/DDBJ databases">
        <authorList>
            <person name="Chen M."/>
            <person name="Teng W."/>
            <person name="Zhao L."/>
            <person name="Hu C."/>
            <person name="Zhou Y."/>
            <person name="Han B."/>
            <person name="Song L."/>
            <person name="Shu W."/>
        </authorList>
    </citation>
    <scope>NUCLEOTIDE SEQUENCE</scope>
    <source>
        <strain evidence="1">FACHB-1375</strain>
    </source>
</reference>
<dbReference type="AlphaFoldDB" id="A0A926ZJW4"/>
<organism evidence="1 2">
    <name type="scientific">Aerosakkonema funiforme FACHB-1375</name>
    <dbReference type="NCBI Taxonomy" id="2949571"/>
    <lineage>
        <taxon>Bacteria</taxon>
        <taxon>Bacillati</taxon>
        <taxon>Cyanobacteriota</taxon>
        <taxon>Cyanophyceae</taxon>
        <taxon>Oscillatoriophycideae</taxon>
        <taxon>Aerosakkonematales</taxon>
        <taxon>Aerosakkonemataceae</taxon>
        <taxon>Aerosakkonema</taxon>
    </lineage>
</organism>
<keyword evidence="2" id="KW-1185">Reference proteome</keyword>
<dbReference type="RefSeq" id="WP_190467595.1">
    <property type="nucleotide sequence ID" value="NZ_JACJPW010000054.1"/>
</dbReference>
<dbReference type="Proteomes" id="UP000641646">
    <property type="component" value="Unassembled WGS sequence"/>
</dbReference>
<reference evidence="1" key="1">
    <citation type="journal article" date="2015" name="ISME J.">
        <title>Draft Genome Sequence of Streptomyces incarnatus NRRL8089, which Produces the Nucleoside Antibiotic Sinefungin.</title>
        <authorList>
            <person name="Oshima K."/>
            <person name="Hattori M."/>
            <person name="Shimizu H."/>
            <person name="Fukuda K."/>
            <person name="Nemoto M."/>
            <person name="Inagaki K."/>
            <person name="Tamura T."/>
        </authorList>
    </citation>
    <scope>NUCLEOTIDE SEQUENCE</scope>
    <source>
        <strain evidence="1">FACHB-1375</strain>
    </source>
</reference>
<accession>A0A926ZJW4</accession>
<gene>
    <name evidence="1" type="ORF">H6G03_20350</name>
</gene>
<evidence type="ECO:0000313" key="2">
    <source>
        <dbReference type="Proteomes" id="UP000641646"/>
    </source>
</evidence>
<dbReference type="Gene3D" id="1.10.1070.20">
    <property type="match status" value="1"/>
</dbReference>
<sequence>MTGTPNFPVILVSEEAYELSTNETMGSKYKFWFKHEKLGLCLYKQARENLGEDWAEKVASQLCFLLGLPHAVYELAETWEGNRGVVSPNFLPIEGGTLVHGNELLTPIVPNYPTSGTYGVTQHTIDIVLSVISDDSVNLPIGWTAPEGIQSAVEVFVGYLLLDAWIGNGDRHHENWGIVRSKAASNSVETIHLAPTFDHASSLGRDLSDEQRQKRSVEAYANKCFSAFYENVGDKKPLKTFDVFHRVAHRYPQAALMWLSRLESISKENIVEIFNRIPNTRISSIAAEFAQKILEFNQHKLLTLRDSLL</sequence>
<dbReference type="EMBL" id="JACJPW010000054">
    <property type="protein sequence ID" value="MBD2183381.1"/>
    <property type="molecule type" value="Genomic_DNA"/>
</dbReference>
<name>A0A926ZJW4_9CYAN</name>